<dbReference type="Proteomes" id="UP000009131">
    <property type="component" value="Unassembled WGS sequence"/>
</dbReference>
<reference evidence="2 3" key="1">
    <citation type="journal article" date="2011" name="J. Gen. Appl. Microbiol.">
        <title>Draft genome sequencing of the enigmatic basidiomycete Mixia osmundae.</title>
        <authorList>
            <person name="Nishida H."/>
            <person name="Nagatsuka Y."/>
            <person name="Sugiyama J."/>
        </authorList>
    </citation>
    <scope>NUCLEOTIDE SEQUENCE [LARGE SCALE GENOMIC DNA]</scope>
    <source>
        <strain evidence="3">CBS 9802 / IAM 14324 / JCM 22182 / KY 12970</strain>
    </source>
</reference>
<dbReference type="InParanoid" id="G7E6R5"/>
<feature type="compositionally biased region" description="Basic and acidic residues" evidence="1">
    <location>
        <begin position="156"/>
        <end position="173"/>
    </location>
</feature>
<feature type="compositionally biased region" description="Acidic residues" evidence="1">
    <location>
        <begin position="174"/>
        <end position="183"/>
    </location>
</feature>
<sequence length="199" mass="22947">MLLRDSRSPEAKRMSAGRLQAARRDGMHRLLGCAARMVSKYASTPDGRYFVDHTGRLWRCTNPSLDETERQRWVKKLMDARREVRTTKGTSGERSTRAKVQEAKEALGERGAVWWRQESEDDRDWNRFMVKNTPYAAWHTGLTNDESGSTPSSSKSRSEQTERGKRDRPHEGPQDDDDEDVEDGHEQPRRSARLSKQQS</sequence>
<name>G7E6R5_MIXOS</name>
<organism evidence="2 3">
    <name type="scientific">Mixia osmundae (strain CBS 9802 / IAM 14324 / JCM 22182 / KY 12970)</name>
    <dbReference type="NCBI Taxonomy" id="764103"/>
    <lineage>
        <taxon>Eukaryota</taxon>
        <taxon>Fungi</taxon>
        <taxon>Dikarya</taxon>
        <taxon>Basidiomycota</taxon>
        <taxon>Pucciniomycotina</taxon>
        <taxon>Mixiomycetes</taxon>
        <taxon>Mixiales</taxon>
        <taxon>Mixiaceae</taxon>
        <taxon>Mixia</taxon>
    </lineage>
</organism>
<dbReference type="HOGENOM" id="CLU_1372513_0_0_1"/>
<evidence type="ECO:0000256" key="1">
    <source>
        <dbReference type="SAM" id="MobiDB-lite"/>
    </source>
</evidence>
<dbReference type="EMBL" id="BABT02000153">
    <property type="protein sequence ID" value="GAA98525.1"/>
    <property type="molecule type" value="Genomic_DNA"/>
</dbReference>
<gene>
    <name evidence="2" type="primary">Mo05212</name>
    <name evidence="2" type="ORF">E5Q_05212</name>
</gene>
<reference evidence="2 3" key="2">
    <citation type="journal article" date="2012" name="Open Biol.">
        <title>Characteristics of nucleosomes and linker DNA regions on the genome of the basidiomycete Mixia osmundae revealed by mono- and dinucleosome mapping.</title>
        <authorList>
            <person name="Nishida H."/>
            <person name="Kondo S."/>
            <person name="Matsumoto T."/>
            <person name="Suzuki Y."/>
            <person name="Yoshikawa H."/>
            <person name="Taylor T.D."/>
            <person name="Sugiyama J."/>
        </authorList>
    </citation>
    <scope>NUCLEOTIDE SEQUENCE [LARGE SCALE GENOMIC DNA]</scope>
    <source>
        <strain evidence="3">CBS 9802 / IAM 14324 / JCM 22182 / KY 12970</strain>
    </source>
</reference>
<feature type="region of interest" description="Disordered" evidence="1">
    <location>
        <begin position="139"/>
        <end position="199"/>
    </location>
</feature>
<protein>
    <submittedName>
        <fullName evidence="2">Uncharacterized protein</fullName>
    </submittedName>
</protein>
<evidence type="ECO:0000313" key="2">
    <source>
        <dbReference type="EMBL" id="GAA98525.1"/>
    </source>
</evidence>
<keyword evidence="3" id="KW-1185">Reference proteome</keyword>
<dbReference type="AlphaFoldDB" id="G7E6R5"/>
<dbReference type="OrthoDB" id="3365498at2759"/>
<evidence type="ECO:0000313" key="3">
    <source>
        <dbReference type="Proteomes" id="UP000009131"/>
    </source>
</evidence>
<accession>G7E6R5</accession>
<comment type="caution">
    <text evidence="2">The sequence shown here is derived from an EMBL/GenBank/DDBJ whole genome shotgun (WGS) entry which is preliminary data.</text>
</comment>
<proteinExistence type="predicted"/>
<dbReference type="eggNOG" id="ENOG502SDZS">
    <property type="taxonomic scope" value="Eukaryota"/>
</dbReference>